<sequence>MATPLASVNLWTVLAESKRIINAHSRHFLALSVLFLLPISFSSIVYPTLHNLITDRLPDNSQAFFTIDSPQHQPTIPTKTLVLALAFTLFVFVFSLLALGSITYSVFHGFYGRPVKLVSAIQSVSFSLWPLLGTLLTSHIVFLLIVLVAGLFLFLVVAGADLMGLEMDYSSPYFVGLSVVVVIALVLVLLYLQVNWTLAGVVSVVEPRWGL</sequence>
<dbReference type="PANTHER" id="PTHR33133">
    <property type="entry name" value="OS08G0107100 PROTEIN-RELATED"/>
    <property type="match status" value="1"/>
</dbReference>
<gene>
    <name evidence="2" type="ORF">M0R45_022202</name>
</gene>
<dbReference type="AlphaFoldDB" id="A0AAW1XH84"/>
<keyword evidence="1" id="KW-0472">Membrane</keyword>
<accession>A0AAW1XH84</accession>
<comment type="caution">
    <text evidence="2">The sequence shown here is derived from an EMBL/GenBank/DDBJ whole genome shotgun (WGS) entry which is preliminary data.</text>
</comment>
<evidence type="ECO:0008006" key="4">
    <source>
        <dbReference type="Google" id="ProtNLM"/>
    </source>
</evidence>
<keyword evidence="3" id="KW-1185">Reference proteome</keyword>
<evidence type="ECO:0000313" key="3">
    <source>
        <dbReference type="Proteomes" id="UP001457282"/>
    </source>
</evidence>
<reference evidence="2 3" key="1">
    <citation type="journal article" date="2023" name="G3 (Bethesda)">
        <title>A chromosome-length genome assembly and annotation of blackberry (Rubus argutus, cv. 'Hillquist').</title>
        <authorList>
            <person name="Bruna T."/>
            <person name="Aryal R."/>
            <person name="Dudchenko O."/>
            <person name="Sargent D.J."/>
            <person name="Mead D."/>
            <person name="Buti M."/>
            <person name="Cavallini A."/>
            <person name="Hytonen T."/>
            <person name="Andres J."/>
            <person name="Pham M."/>
            <person name="Weisz D."/>
            <person name="Mascagni F."/>
            <person name="Usai G."/>
            <person name="Natali L."/>
            <person name="Bassil N."/>
            <person name="Fernandez G.E."/>
            <person name="Lomsadze A."/>
            <person name="Armour M."/>
            <person name="Olukolu B."/>
            <person name="Poorten T."/>
            <person name="Britton C."/>
            <person name="Davik J."/>
            <person name="Ashrafi H."/>
            <person name="Aiden E.L."/>
            <person name="Borodovsky M."/>
            <person name="Worthington M."/>
        </authorList>
    </citation>
    <scope>NUCLEOTIDE SEQUENCE [LARGE SCALE GENOMIC DNA]</scope>
    <source>
        <strain evidence="2">PI 553951</strain>
    </source>
</reference>
<dbReference type="Proteomes" id="UP001457282">
    <property type="component" value="Unassembled WGS sequence"/>
</dbReference>
<dbReference type="EMBL" id="JBEDUW010000004">
    <property type="protein sequence ID" value="KAK9935087.1"/>
    <property type="molecule type" value="Genomic_DNA"/>
</dbReference>
<feature type="transmembrane region" description="Helical" evidence="1">
    <location>
        <begin position="81"/>
        <end position="107"/>
    </location>
</feature>
<dbReference type="PANTHER" id="PTHR33133:SF7">
    <property type="entry name" value="F26K24.10 PROTEIN-RELATED"/>
    <property type="match status" value="1"/>
</dbReference>
<feature type="transmembrane region" description="Helical" evidence="1">
    <location>
        <begin position="138"/>
        <end position="160"/>
    </location>
</feature>
<evidence type="ECO:0000256" key="1">
    <source>
        <dbReference type="SAM" id="Phobius"/>
    </source>
</evidence>
<organism evidence="2 3">
    <name type="scientific">Rubus argutus</name>
    <name type="common">Southern blackberry</name>
    <dbReference type="NCBI Taxonomy" id="59490"/>
    <lineage>
        <taxon>Eukaryota</taxon>
        <taxon>Viridiplantae</taxon>
        <taxon>Streptophyta</taxon>
        <taxon>Embryophyta</taxon>
        <taxon>Tracheophyta</taxon>
        <taxon>Spermatophyta</taxon>
        <taxon>Magnoliopsida</taxon>
        <taxon>eudicotyledons</taxon>
        <taxon>Gunneridae</taxon>
        <taxon>Pentapetalae</taxon>
        <taxon>rosids</taxon>
        <taxon>fabids</taxon>
        <taxon>Rosales</taxon>
        <taxon>Rosaceae</taxon>
        <taxon>Rosoideae</taxon>
        <taxon>Rosoideae incertae sedis</taxon>
        <taxon>Rubus</taxon>
    </lineage>
</organism>
<feature type="transmembrane region" description="Helical" evidence="1">
    <location>
        <begin position="28"/>
        <end position="49"/>
    </location>
</feature>
<feature type="transmembrane region" description="Helical" evidence="1">
    <location>
        <begin position="172"/>
        <end position="192"/>
    </location>
</feature>
<keyword evidence="1" id="KW-0812">Transmembrane</keyword>
<proteinExistence type="predicted"/>
<name>A0AAW1XH84_RUBAR</name>
<evidence type="ECO:0000313" key="2">
    <source>
        <dbReference type="EMBL" id="KAK9935087.1"/>
    </source>
</evidence>
<keyword evidence="1" id="KW-1133">Transmembrane helix</keyword>
<protein>
    <recommendedName>
        <fullName evidence="4">Yip1 domain-containing protein</fullName>
    </recommendedName>
</protein>